<organism evidence="1 2">
    <name type="scientific">Giardia intestinalis (strain P15)</name>
    <name type="common">Giardia lamblia</name>
    <dbReference type="NCBI Taxonomy" id="658858"/>
    <lineage>
        <taxon>Eukaryota</taxon>
        <taxon>Metamonada</taxon>
        <taxon>Diplomonadida</taxon>
        <taxon>Hexamitidae</taxon>
        <taxon>Giardiinae</taxon>
        <taxon>Giardia</taxon>
    </lineage>
</organism>
<dbReference type="InterPro" id="IPR011047">
    <property type="entry name" value="Quinoprotein_ADH-like_sf"/>
</dbReference>
<proteinExistence type="predicted"/>
<dbReference type="VEuPathDB" id="GiardiaDB:GLP15_1782"/>
<dbReference type="OrthoDB" id="10253343at2759"/>
<dbReference type="EMBL" id="ACVC01000147">
    <property type="protein sequence ID" value="EFO63074.1"/>
    <property type="molecule type" value="Genomic_DNA"/>
</dbReference>
<name>E1F398_GIAIA</name>
<dbReference type="InterPro" id="IPR036322">
    <property type="entry name" value="WD40_repeat_dom_sf"/>
</dbReference>
<dbReference type="OMA" id="TIYEFGT"/>
<reference evidence="1 2" key="1">
    <citation type="journal article" date="2010" name="BMC Genomics">
        <title>Genome analysis and comparative genomics of a Giardia intestinalis assemblage E isolate.</title>
        <authorList>
            <person name="Jerlstrom-Hultqvist J."/>
            <person name="Franzen O."/>
            <person name="Ankarklev J."/>
            <person name="Xu F."/>
            <person name="Nohynkova E."/>
            <person name="Andersson J.O."/>
            <person name="Svard S.G."/>
            <person name="Andersson B."/>
        </authorList>
    </citation>
    <scope>NUCLEOTIDE SEQUENCE [LARGE SCALE GENOMIC DNA]</scope>
    <source>
        <strain evidence="1 2">P15</strain>
    </source>
</reference>
<dbReference type="SUPFAM" id="SSF50978">
    <property type="entry name" value="WD40 repeat-like"/>
    <property type="match status" value="1"/>
</dbReference>
<sequence length="789" mass="88323">MRISCVGPAVSTLFPIDIHMHTAEINSKSDASVLRLSPIAEAGRVYFRVGKEVIYWCSKTGVFGFLCEHASSVICIAAGARRIYSADESFILCWDSDTHAKLAEIPIKNAALLWACEDILLVVGIHFIRSYKLSENALSRFHDIPLAPQMTLGTIISAGVIRTDMVYSYFLVVQVQEDHEVDNYIHMWTIKESFDHTSSANQSKMTVSDVFPQFTEHVERTGLPLLTNLELRSAKTKYKQHLTVQTASLSYDKPKRIPELTDNKALSVSSRQLPGTRGRTVLNVRVLLSNHVLCVCKDMFCLYSPDWSIVSRKDLLEDTILASYIHLENNYLVIGHTSGYISIYDCTALALIATLDLRQHSRDNGAILTVAFLDINGYPNVFVVFRTGAVFLGDIVSRSIVPCLGLCTHPSFIAPFQDLCLVTTNTTTLRLISFQTAFSSKLHVYVPRSFFLELSFHGPCLDFVTDPYCQHYAFIVTDAHIILLEALMRRPDNSGSMESCFRLKHIRNCTRKDLMFDSSSYQAGCFVAGPLMPAQKDPSQNALLMNQEENVPLWICLLTDQELHLLSVPALDSFATYTLFSRKCTLSTLTSFLACDRSIVYGDYLLLSTRYQKSVSVLATATESPYIRVCGVHPLTSVSLSCAAIHPSSMYAVIVHDIGIALYTLPDCKLVSVSVHKISDEDEHTVYFDPVGAYFLVSTVLHKRDASTLTIYEFGTGSVYCSLNFDGRIRQIVFSSDVHVILSDDKGNIHELLYDTPMIAVITDMKKYLKNLNNSVTRLWAAMDDVKWD</sequence>
<accession>E1F398</accession>
<evidence type="ECO:0000313" key="1">
    <source>
        <dbReference type="EMBL" id="EFO63074.1"/>
    </source>
</evidence>
<comment type="caution">
    <text evidence="1">The sequence shown here is derived from an EMBL/GenBank/DDBJ whole genome shotgun (WGS) entry which is preliminary data.</text>
</comment>
<dbReference type="SUPFAM" id="SSF50998">
    <property type="entry name" value="Quinoprotein alcohol dehydrogenase-like"/>
    <property type="match status" value="1"/>
</dbReference>
<protein>
    <submittedName>
        <fullName evidence="1">Uncharacterized protein</fullName>
    </submittedName>
</protein>
<evidence type="ECO:0000313" key="2">
    <source>
        <dbReference type="Proteomes" id="UP000008974"/>
    </source>
</evidence>
<gene>
    <name evidence="1" type="ORF">GLP15_1782</name>
</gene>
<dbReference type="AlphaFoldDB" id="E1F398"/>
<dbReference type="Proteomes" id="UP000008974">
    <property type="component" value="Unassembled WGS sequence"/>
</dbReference>